<proteinExistence type="predicted"/>
<dbReference type="InterPro" id="IPR039303">
    <property type="entry name" value="CCDC50"/>
</dbReference>
<accession>A0ABD0JDB8</accession>
<feature type="non-terminal residue" evidence="5">
    <location>
        <position position="503"/>
    </location>
</feature>
<reference evidence="5 6" key="1">
    <citation type="journal article" date="2023" name="Sci. Data">
        <title>Genome assembly of the Korean intertidal mud-creeper Batillaria attramentaria.</title>
        <authorList>
            <person name="Patra A.K."/>
            <person name="Ho P.T."/>
            <person name="Jun S."/>
            <person name="Lee S.J."/>
            <person name="Kim Y."/>
            <person name="Won Y.J."/>
        </authorList>
    </citation>
    <scope>NUCLEOTIDE SEQUENCE [LARGE SCALE GENOMIC DNA]</scope>
    <source>
        <strain evidence="5">Wonlab-2016</strain>
    </source>
</reference>
<feature type="compositionally biased region" description="Low complexity" evidence="3">
    <location>
        <begin position="335"/>
        <end position="346"/>
    </location>
</feature>
<dbReference type="Proteomes" id="UP001519460">
    <property type="component" value="Unassembled WGS sequence"/>
</dbReference>
<feature type="region of interest" description="Disordered" evidence="3">
    <location>
        <begin position="280"/>
        <end position="301"/>
    </location>
</feature>
<feature type="region of interest" description="Disordered" evidence="3">
    <location>
        <begin position="476"/>
        <end position="503"/>
    </location>
</feature>
<keyword evidence="1 2" id="KW-0175">Coiled coil</keyword>
<feature type="region of interest" description="Disordered" evidence="3">
    <location>
        <begin position="323"/>
        <end position="448"/>
    </location>
</feature>
<comment type="caution">
    <text evidence="5">The sequence shown here is derived from an EMBL/GenBank/DDBJ whole genome shotgun (WGS) entry which is preliminary data.</text>
</comment>
<dbReference type="Pfam" id="PF15295">
    <property type="entry name" value="CCDC50_N"/>
    <property type="match status" value="1"/>
</dbReference>
<evidence type="ECO:0000313" key="5">
    <source>
        <dbReference type="EMBL" id="KAK7471428.1"/>
    </source>
</evidence>
<feature type="coiled-coil region" evidence="2">
    <location>
        <begin position="121"/>
        <end position="160"/>
    </location>
</feature>
<evidence type="ECO:0000256" key="1">
    <source>
        <dbReference type="ARBA" id="ARBA00023054"/>
    </source>
</evidence>
<feature type="region of interest" description="Disordered" evidence="3">
    <location>
        <begin position="188"/>
        <end position="265"/>
    </location>
</feature>
<keyword evidence="6" id="KW-1185">Reference proteome</keyword>
<dbReference type="AlphaFoldDB" id="A0ABD0JDB8"/>
<dbReference type="PANTHER" id="PTHR22115">
    <property type="entry name" value="C3ORF6 PROTEIN-RELATED"/>
    <property type="match status" value="1"/>
</dbReference>
<organism evidence="5 6">
    <name type="scientific">Batillaria attramentaria</name>
    <dbReference type="NCBI Taxonomy" id="370345"/>
    <lineage>
        <taxon>Eukaryota</taxon>
        <taxon>Metazoa</taxon>
        <taxon>Spiralia</taxon>
        <taxon>Lophotrochozoa</taxon>
        <taxon>Mollusca</taxon>
        <taxon>Gastropoda</taxon>
        <taxon>Caenogastropoda</taxon>
        <taxon>Sorbeoconcha</taxon>
        <taxon>Cerithioidea</taxon>
        <taxon>Batillariidae</taxon>
        <taxon>Batillaria</taxon>
    </lineage>
</organism>
<feature type="domain" description="Coiled-coil" evidence="4">
    <location>
        <begin position="6"/>
        <end position="133"/>
    </location>
</feature>
<feature type="compositionally biased region" description="Polar residues" evidence="3">
    <location>
        <begin position="489"/>
        <end position="503"/>
    </location>
</feature>
<dbReference type="EMBL" id="JACVVK020000493">
    <property type="protein sequence ID" value="KAK7471428.1"/>
    <property type="molecule type" value="Genomic_DNA"/>
</dbReference>
<protein>
    <recommendedName>
        <fullName evidence="4">Coiled-coil domain-containing protein</fullName>
    </recommendedName>
</protein>
<evidence type="ECO:0000256" key="3">
    <source>
        <dbReference type="SAM" id="MobiDB-lite"/>
    </source>
</evidence>
<evidence type="ECO:0000259" key="4">
    <source>
        <dbReference type="Pfam" id="PF15295"/>
    </source>
</evidence>
<name>A0ABD0JDB8_9CAEN</name>
<feature type="compositionally biased region" description="Basic and acidic residues" evidence="3">
    <location>
        <begin position="237"/>
        <end position="265"/>
    </location>
</feature>
<feature type="compositionally biased region" description="Basic and acidic residues" evidence="3">
    <location>
        <begin position="290"/>
        <end position="299"/>
    </location>
</feature>
<gene>
    <name evidence="5" type="ORF">BaRGS_00035916</name>
</gene>
<dbReference type="PANTHER" id="PTHR22115:SF4">
    <property type="entry name" value="COILED-COIL DOMAIN-CONTAINING PROTEIN"/>
    <property type="match status" value="1"/>
</dbReference>
<dbReference type="InterPro" id="IPR029311">
    <property type="entry name" value="CCDC50_N"/>
</dbReference>
<evidence type="ECO:0000256" key="2">
    <source>
        <dbReference type="SAM" id="Coils"/>
    </source>
</evidence>
<sequence>MAEAREETAVPPPGRVEAVRKQFSVHEDGALAYRIQNEEIEEHYGMNRFNRRTVREDIPVAKICQSQEEIELQKERMRKLAALQAQAEADEIVARRIARQVQDEVRRNENVMALEDEELAMLLQEKEKKKYEKYLEKKRERKLKKEREKLEQQLARTTEEARLALPQTNGNGVETVTQDVEALRLQSSAASGANGVTRVTPAGRIEDDGDFSDFFAVPPDNLHPEEWEHMQQQQDEELARLLQEQEHKRSKAEVDRNKLREIEERDERLAAIMQEQERLKEKKYKQKKQQLKEQQKLERQLSGAEGLPLGASANMLSQIYTKSIDNGPAPVDLVSTPGSTTPSSMPRGGGFDDRPQMPPPQSQGQKHRTVIDVNQRTLSSQPPPRRQPGNGSPAGELSPDDAPEVLRWLQSQGAPVVAPPLENDLIRGHAQRRASPSPHASDFSDEELTGCVVRPGQGQNLSGSFNIATAIDPTYKGQHHQVHDAHATQLKTSIPVSRSLPLS</sequence>
<evidence type="ECO:0000313" key="6">
    <source>
        <dbReference type="Proteomes" id="UP001519460"/>
    </source>
</evidence>